<evidence type="ECO:0000313" key="10">
    <source>
        <dbReference type="EMBL" id="GAB0134794.1"/>
    </source>
</evidence>
<dbReference type="PANTHER" id="PTHR40012:SF1">
    <property type="entry name" value="AUTOPHAGY-RELATED PROTEIN 29"/>
    <property type="match status" value="1"/>
</dbReference>
<evidence type="ECO:0000256" key="6">
    <source>
        <dbReference type="ARBA" id="ARBA00023006"/>
    </source>
</evidence>
<dbReference type="InterPro" id="IPR053858">
    <property type="entry name" value="Arb2_dom"/>
</dbReference>
<dbReference type="Pfam" id="PF22749">
    <property type="entry name" value="Arb2"/>
    <property type="match status" value="1"/>
</dbReference>
<keyword evidence="11" id="KW-1185">Reference proteome</keyword>
<name>A0ABQ0CMZ4_9HYPO</name>
<dbReference type="InterPro" id="IPR040666">
    <property type="entry name" value="Atg29_N"/>
</dbReference>
<evidence type="ECO:0000256" key="5">
    <source>
        <dbReference type="ARBA" id="ARBA00022927"/>
    </source>
</evidence>
<dbReference type="Pfam" id="PF18388">
    <property type="entry name" value="ATG29_N"/>
    <property type="match status" value="1"/>
</dbReference>
<accession>A0ABQ0CMZ4</accession>
<evidence type="ECO:0000256" key="3">
    <source>
        <dbReference type="ARBA" id="ARBA00013784"/>
    </source>
</evidence>
<sequence length="786" mass="86276">MPQVLWDSTKDEALWKILSGAAQNQIDWSQVAARFDVPVDFLSQQVAYLTERHASQVRAQVRKATAAAKGSAPSPIPGSEPATSAHQRTGSALSTRRDVPISRQDVNTSSTATTLPVRPSISRHASVNTATLKDGSSSSPRHPTSFPNRALDQGTRKRLSSLPIASPTAKSSDPQEAPRRDKTISPGPAESSSNESSDNESSPAQSRIIRRPPRFQQQDVAETYQDDGDDESEPAFQSHQGPSDQTGQDMASTLKGDVRAAERQSHKGSMGDIMHQSQTSDDSSTGFPFAVQKSKSREPKGPGPLSPRRTAELAGRSPTGKGKASPREDSEGTPRLPKDAEFPSDLEGLGYVTVRFDNFLDAYLTLIRYFVHENDEIRSIENPDNYFKFFINRNPRVNQRQRFEFNAALAEIIHQRLEDEGLEKIRLPLGAGPRDPHVPIFASPDLASKTRIVVVFGEPTQHLGLLAGRVANGPGGINKGSMVSVVQELHSHISSVGDPSPPGIIIANPGQLYWWPEGFRTLTITDSAAIPLPSLVHTGRRYCEDLNSVPSNRTSEEHVSYVVDELLGEHVSESAKLSLVAIGQSCEVLTKFLDNARNSKRWLERVDAMLLLGTVYPTDTLQNDLFKDYLAEVSFSNGDYLSPSTDITWQRSRAYILSPEPINTPLAPPAGNLDECIPALGSPCYSSAEPFYTEMILVTALKPALQYLQDVATSPGYKNDGIVVADRPQREFNDEDWERLPDGEKPSVGVVNEDAMKAQLKNTRRWRKIVKTGEIPDTDSSDEEEE</sequence>
<feature type="domain" description="Atg29 N-terminal" evidence="8">
    <location>
        <begin position="2"/>
        <end position="37"/>
    </location>
</feature>
<evidence type="ECO:0000256" key="2">
    <source>
        <dbReference type="ARBA" id="ARBA00010082"/>
    </source>
</evidence>
<comment type="subcellular location">
    <subcellularLocation>
        <location evidence="1">Preautophagosomal structure</location>
    </subcellularLocation>
</comment>
<dbReference type="InterPro" id="IPR039362">
    <property type="entry name" value="ATG29_sf"/>
</dbReference>
<evidence type="ECO:0000259" key="8">
    <source>
        <dbReference type="Pfam" id="PF18388"/>
    </source>
</evidence>
<feature type="compositionally biased region" description="Polar residues" evidence="7">
    <location>
        <begin position="81"/>
        <end position="94"/>
    </location>
</feature>
<feature type="compositionally biased region" description="Polar residues" evidence="7">
    <location>
        <begin position="235"/>
        <end position="251"/>
    </location>
</feature>
<feature type="compositionally biased region" description="Basic and acidic residues" evidence="7">
    <location>
        <begin position="256"/>
        <end position="265"/>
    </location>
</feature>
<reference evidence="11" key="1">
    <citation type="submission" date="2024-06" db="EMBL/GenBank/DDBJ databases">
        <title>Draft Genome Sequences of Epichloe bromicola Strains Isolated from Elymus ciliaris.</title>
        <authorList>
            <consortium name="Epichloe bromicola genome sequencing consortium"/>
            <person name="Miura A."/>
            <person name="Imano S."/>
            <person name="Ashida A."/>
            <person name="Sato I."/>
            <person name="Chiba S."/>
            <person name="Tanaka A."/>
            <person name="Camagna M."/>
            <person name="Takemoto D."/>
        </authorList>
    </citation>
    <scope>NUCLEOTIDE SEQUENCE [LARGE SCALE GENOMIC DNA]</scope>
    <source>
        <strain evidence="11">DP</strain>
    </source>
</reference>
<dbReference type="EMBL" id="BAAFGZ010000095">
    <property type="protein sequence ID" value="GAB0134794.1"/>
    <property type="molecule type" value="Genomic_DNA"/>
</dbReference>
<keyword evidence="6" id="KW-0072">Autophagy</keyword>
<evidence type="ECO:0000256" key="7">
    <source>
        <dbReference type="SAM" id="MobiDB-lite"/>
    </source>
</evidence>
<comment type="similarity">
    <text evidence="2">Belongs to the ATG29 family.</text>
</comment>
<dbReference type="PANTHER" id="PTHR40012">
    <property type="entry name" value="AUTOPHAGY-RELATED PROTEIN 29"/>
    <property type="match status" value="1"/>
</dbReference>
<keyword evidence="5" id="KW-0653">Protein transport</keyword>
<organism evidence="10 11">
    <name type="scientific">Epichloe bromicola</name>
    <dbReference type="NCBI Taxonomy" id="79588"/>
    <lineage>
        <taxon>Eukaryota</taxon>
        <taxon>Fungi</taxon>
        <taxon>Dikarya</taxon>
        <taxon>Ascomycota</taxon>
        <taxon>Pezizomycotina</taxon>
        <taxon>Sordariomycetes</taxon>
        <taxon>Hypocreomycetidae</taxon>
        <taxon>Hypocreales</taxon>
        <taxon>Clavicipitaceae</taxon>
        <taxon>Epichloe</taxon>
    </lineage>
</organism>
<dbReference type="Proteomes" id="UP001562357">
    <property type="component" value="Unassembled WGS sequence"/>
</dbReference>
<evidence type="ECO:0000256" key="4">
    <source>
        <dbReference type="ARBA" id="ARBA00022448"/>
    </source>
</evidence>
<feature type="compositionally biased region" description="Polar residues" evidence="7">
    <location>
        <begin position="275"/>
        <end position="286"/>
    </location>
</feature>
<comment type="caution">
    <text evidence="10">The sequence shown here is derived from an EMBL/GenBank/DDBJ whole genome shotgun (WGS) entry which is preliminary data.</text>
</comment>
<feature type="domain" description="Arb2" evidence="9">
    <location>
        <begin position="364"/>
        <end position="632"/>
    </location>
</feature>
<proteinExistence type="inferred from homology"/>
<protein>
    <recommendedName>
        <fullName evidence="3">Autophagy-related protein 29</fullName>
    </recommendedName>
</protein>
<keyword evidence="4" id="KW-0813">Transport</keyword>
<feature type="compositionally biased region" description="Acidic residues" evidence="7">
    <location>
        <begin position="224"/>
        <end position="233"/>
    </location>
</feature>
<evidence type="ECO:0000313" key="11">
    <source>
        <dbReference type="Proteomes" id="UP001562357"/>
    </source>
</evidence>
<evidence type="ECO:0000259" key="9">
    <source>
        <dbReference type="Pfam" id="PF22749"/>
    </source>
</evidence>
<dbReference type="InterPro" id="IPR039113">
    <property type="entry name" value="ATG29"/>
</dbReference>
<dbReference type="Gene3D" id="1.10.10.2570">
    <property type="match status" value="1"/>
</dbReference>
<feature type="compositionally biased region" description="Polar residues" evidence="7">
    <location>
        <begin position="123"/>
        <end position="147"/>
    </location>
</feature>
<evidence type="ECO:0000256" key="1">
    <source>
        <dbReference type="ARBA" id="ARBA00004329"/>
    </source>
</evidence>
<feature type="region of interest" description="Disordered" evidence="7">
    <location>
        <begin position="62"/>
        <end position="342"/>
    </location>
</feature>
<feature type="compositionally biased region" description="Basic and acidic residues" evidence="7">
    <location>
        <begin position="325"/>
        <end position="341"/>
    </location>
</feature>
<gene>
    <name evidence="10" type="primary">g3150</name>
    <name evidence="10" type="ORF">EsDP_00003150</name>
</gene>
<feature type="compositionally biased region" description="Low complexity" evidence="7">
    <location>
        <begin position="190"/>
        <end position="202"/>
    </location>
</feature>
<feature type="compositionally biased region" description="Polar residues" evidence="7">
    <location>
        <begin position="104"/>
        <end position="114"/>
    </location>
</feature>